<feature type="compositionally biased region" description="Polar residues" evidence="1">
    <location>
        <begin position="21"/>
        <end position="45"/>
    </location>
</feature>
<comment type="caution">
    <text evidence="2">The sequence shown here is derived from an EMBL/GenBank/DDBJ whole genome shotgun (WGS) entry which is preliminary data.</text>
</comment>
<evidence type="ECO:0000313" key="2">
    <source>
        <dbReference type="EMBL" id="TRM59923.1"/>
    </source>
</evidence>
<protein>
    <submittedName>
        <fullName evidence="2">Uncharacterized protein</fullName>
    </submittedName>
</protein>
<sequence>MSQFTVAAEPLPRPSMRRKSSAQNLLSSFKPTPTPQPGTSNATTPVVPSAIIPAAMNNVYPTVQTPTAGASSREWDAQSLHSDSMPSASGHGGVTSPALGQGASVEYLRDLIQKRIITLTYLRSIFEGKSHWFHTILISRSDLEREFNNNEMRKRTSRFTVLGMSLANLLDVHQPQDLLRGLLNTLAEYEQGREDSEKSKMRQPKRLFRPGNSSKKRAAGGIGEYTVSYADAAADASYVVAPHVPFQLDYLQTLITLIDVISEVYSKLSKTLSPSPFPHPGGQHMMGPLGLLSPHPGVSYLFPEGNGADDPSSLWSIAHAGVSAGYTLGSPPPTTGTQGLADTVSKIDSKLKKIISQLLKELDGVARNGIKDELASLDPLLRNTMSMDGRGTIPEYD</sequence>
<evidence type="ECO:0000313" key="3">
    <source>
        <dbReference type="Proteomes" id="UP000320762"/>
    </source>
</evidence>
<dbReference type="PANTHER" id="PTHR37332">
    <property type="entry name" value="EXPRESSED PROTEIN"/>
    <property type="match status" value="1"/>
</dbReference>
<organism evidence="2 3">
    <name type="scientific">Schizophyllum amplum</name>
    <dbReference type="NCBI Taxonomy" id="97359"/>
    <lineage>
        <taxon>Eukaryota</taxon>
        <taxon>Fungi</taxon>
        <taxon>Dikarya</taxon>
        <taxon>Basidiomycota</taxon>
        <taxon>Agaricomycotina</taxon>
        <taxon>Agaricomycetes</taxon>
        <taxon>Agaricomycetidae</taxon>
        <taxon>Agaricales</taxon>
        <taxon>Schizophyllaceae</taxon>
        <taxon>Schizophyllum</taxon>
    </lineage>
</organism>
<dbReference type="PANTHER" id="PTHR37332:SF1">
    <property type="entry name" value="ELMO DOMAIN-CONTAINING PROTEIN"/>
    <property type="match status" value="1"/>
</dbReference>
<feature type="region of interest" description="Disordered" evidence="1">
    <location>
        <begin position="63"/>
        <end position="96"/>
    </location>
</feature>
<keyword evidence="3" id="KW-1185">Reference proteome</keyword>
<dbReference type="EMBL" id="VDMD01000025">
    <property type="protein sequence ID" value="TRM59923.1"/>
    <property type="molecule type" value="Genomic_DNA"/>
</dbReference>
<dbReference type="Proteomes" id="UP000320762">
    <property type="component" value="Unassembled WGS sequence"/>
</dbReference>
<dbReference type="AlphaFoldDB" id="A0A550C539"/>
<proteinExistence type="predicted"/>
<name>A0A550C539_9AGAR</name>
<evidence type="ECO:0000256" key="1">
    <source>
        <dbReference type="SAM" id="MobiDB-lite"/>
    </source>
</evidence>
<accession>A0A550C539</accession>
<feature type="region of interest" description="Disordered" evidence="1">
    <location>
        <begin position="1"/>
        <end position="45"/>
    </location>
</feature>
<gene>
    <name evidence="2" type="ORF">BD626DRAFT_506866</name>
</gene>
<feature type="compositionally biased region" description="Basic residues" evidence="1">
    <location>
        <begin position="201"/>
        <end position="218"/>
    </location>
</feature>
<feature type="region of interest" description="Disordered" evidence="1">
    <location>
        <begin position="191"/>
        <end position="218"/>
    </location>
</feature>
<dbReference type="OrthoDB" id="14339at2759"/>
<reference evidence="2 3" key="1">
    <citation type="journal article" date="2019" name="New Phytol.">
        <title>Comparative genomics reveals unique wood-decay strategies and fruiting body development in the Schizophyllaceae.</title>
        <authorList>
            <person name="Almasi E."/>
            <person name="Sahu N."/>
            <person name="Krizsan K."/>
            <person name="Balint B."/>
            <person name="Kovacs G.M."/>
            <person name="Kiss B."/>
            <person name="Cseklye J."/>
            <person name="Drula E."/>
            <person name="Henrissat B."/>
            <person name="Nagy I."/>
            <person name="Chovatia M."/>
            <person name="Adam C."/>
            <person name="LaButti K."/>
            <person name="Lipzen A."/>
            <person name="Riley R."/>
            <person name="Grigoriev I.V."/>
            <person name="Nagy L.G."/>
        </authorList>
    </citation>
    <scope>NUCLEOTIDE SEQUENCE [LARGE SCALE GENOMIC DNA]</scope>
    <source>
        <strain evidence="2 3">NL-1724</strain>
    </source>
</reference>
<feature type="compositionally biased region" description="Basic and acidic residues" evidence="1">
    <location>
        <begin position="191"/>
        <end position="200"/>
    </location>
</feature>